<dbReference type="EMBL" id="CAJMWX010001051">
    <property type="protein sequence ID" value="CAE6459548.1"/>
    <property type="molecule type" value="Genomic_DNA"/>
</dbReference>
<protein>
    <submittedName>
        <fullName evidence="2">Uncharacterized protein</fullName>
    </submittedName>
</protein>
<evidence type="ECO:0000313" key="3">
    <source>
        <dbReference type="Proteomes" id="UP000663888"/>
    </source>
</evidence>
<dbReference type="AlphaFoldDB" id="A0A8H3GPF1"/>
<comment type="caution">
    <text evidence="2">The sequence shown here is derived from an EMBL/GenBank/DDBJ whole genome shotgun (WGS) entry which is preliminary data.</text>
</comment>
<name>A0A8H3GPF1_9AGAM</name>
<reference evidence="2" key="1">
    <citation type="submission" date="2021-01" db="EMBL/GenBank/DDBJ databases">
        <authorList>
            <person name="Kaushik A."/>
        </authorList>
    </citation>
    <scope>NUCLEOTIDE SEQUENCE</scope>
    <source>
        <strain evidence="2">AG4-R118</strain>
    </source>
</reference>
<evidence type="ECO:0000313" key="2">
    <source>
        <dbReference type="EMBL" id="CAE6459548.1"/>
    </source>
</evidence>
<organism evidence="2 3">
    <name type="scientific">Rhizoctonia solani</name>
    <dbReference type="NCBI Taxonomy" id="456999"/>
    <lineage>
        <taxon>Eukaryota</taxon>
        <taxon>Fungi</taxon>
        <taxon>Dikarya</taxon>
        <taxon>Basidiomycota</taxon>
        <taxon>Agaricomycotina</taxon>
        <taxon>Agaricomycetes</taxon>
        <taxon>Cantharellales</taxon>
        <taxon>Ceratobasidiaceae</taxon>
        <taxon>Rhizoctonia</taxon>
    </lineage>
</organism>
<evidence type="ECO:0000256" key="1">
    <source>
        <dbReference type="SAM" id="MobiDB-lite"/>
    </source>
</evidence>
<feature type="region of interest" description="Disordered" evidence="1">
    <location>
        <begin position="1"/>
        <end position="69"/>
    </location>
</feature>
<dbReference type="Proteomes" id="UP000663888">
    <property type="component" value="Unassembled WGS sequence"/>
</dbReference>
<feature type="compositionally biased region" description="Polar residues" evidence="1">
    <location>
        <begin position="51"/>
        <end position="69"/>
    </location>
</feature>
<gene>
    <name evidence="2" type="ORF">RDB_LOCUS86783</name>
</gene>
<sequence length="69" mass="7527">MPPACYRVYSHEGLMHQRQQSQGGRAEQAAVQPDPRPYAPLTPVTPVRTGTAGTEGQSHTNQTWSQGSH</sequence>
<proteinExistence type="predicted"/>
<accession>A0A8H3GPF1</accession>